<keyword evidence="9" id="KW-1185">Reference proteome</keyword>
<evidence type="ECO:0000256" key="6">
    <source>
        <dbReference type="ARBA" id="ARBA00023004"/>
    </source>
</evidence>
<name>A0ABN9REQ8_9DINO</name>
<evidence type="ECO:0000256" key="3">
    <source>
        <dbReference type="ARBA" id="ARBA00022723"/>
    </source>
</evidence>
<dbReference type="InterPro" id="IPR011051">
    <property type="entry name" value="RmlC_Cupin_sf"/>
</dbReference>
<keyword evidence="4 7" id="KW-0223">Dioxygenase</keyword>
<keyword evidence="3 7" id="KW-0479">Metal-binding</keyword>
<evidence type="ECO:0000256" key="1">
    <source>
        <dbReference type="ARBA" id="ARBA00006622"/>
    </source>
</evidence>
<evidence type="ECO:0000256" key="2">
    <source>
        <dbReference type="ARBA" id="ARBA00013133"/>
    </source>
</evidence>
<proteinExistence type="inferred from homology"/>
<dbReference type="EC" id="1.13.11.20" evidence="2 7"/>
<gene>
    <name evidence="8" type="ORF">PCOR1329_LOCUS20109</name>
</gene>
<evidence type="ECO:0000256" key="7">
    <source>
        <dbReference type="RuleBase" id="RU366010"/>
    </source>
</evidence>
<sequence length="237" mass="25351">MVAINAPIASPTPRGRACGTEPPTVAEFCTSLSGLAEGSTLPAEGDTTKVLDMLSAVELSPMEWASYASPAQFSEFHCVQNLIHCDSQFSVMVFCFGPGQAVPPHTVGHGRKSWVKVMHGGIRYEEFAPGLFPWESGVECQSELPQSSCSVLQECAVRMHRFVNVSDSEPAVMMQVFSPPLTQFTYRTERGVERRDVPALLGATSCGCRTASGDGQAGRAALPVPAASMRALMHTKG</sequence>
<dbReference type="EMBL" id="CAUYUJ010006482">
    <property type="protein sequence ID" value="CAK0817506.1"/>
    <property type="molecule type" value="Genomic_DNA"/>
</dbReference>
<reference evidence="8" key="1">
    <citation type="submission" date="2023-10" db="EMBL/GenBank/DDBJ databases">
        <authorList>
            <person name="Chen Y."/>
            <person name="Shah S."/>
            <person name="Dougan E. K."/>
            <person name="Thang M."/>
            <person name="Chan C."/>
        </authorList>
    </citation>
    <scope>NUCLEOTIDE SEQUENCE [LARGE SCALE GENOMIC DNA]</scope>
</reference>
<dbReference type="InterPro" id="IPR014710">
    <property type="entry name" value="RmlC-like_jellyroll"/>
</dbReference>
<dbReference type="Proteomes" id="UP001189429">
    <property type="component" value="Unassembled WGS sequence"/>
</dbReference>
<accession>A0ABN9REQ8</accession>
<keyword evidence="6 7" id="KW-0408">Iron</keyword>
<comment type="caution">
    <text evidence="8">The sequence shown here is derived from an EMBL/GenBank/DDBJ whole genome shotgun (WGS) entry which is preliminary data.</text>
</comment>
<feature type="non-terminal residue" evidence="8">
    <location>
        <position position="237"/>
    </location>
</feature>
<dbReference type="PANTHER" id="PTHR12918:SF1">
    <property type="entry name" value="CYSTEINE DIOXYGENASE TYPE 1"/>
    <property type="match status" value="1"/>
</dbReference>
<evidence type="ECO:0000313" key="9">
    <source>
        <dbReference type="Proteomes" id="UP001189429"/>
    </source>
</evidence>
<evidence type="ECO:0000256" key="5">
    <source>
        <dbReference type="ARBA" id="ARBA00023002"/>
    </source>
</evidence>
<dbReference type="Gene3D" id="2.60.120.10">
    <property type="entry name" value="Jelly Rolls"/>
    <property type="match status" value="1"/>
</dbReference>
<comment type="catalytic activity">
    <reaction evidence="7">
        <text>L-cysteine + O2 = 3-sulfino-L-alanine + H(+)</text>
        <dbReference type="Rhea" id="RHEA:20441"/>
        <dbReference type="ChEBI" id="CHEBI:15378"/>
        <dbReference type="ChEBI" id="CHEBI:15379"/>
        <dbReference type="ChEBI" id="CHEBI:35235"/>
        <dbReference type="ChEBI" id="CHEBI:61085"/>
        <dbReference type="EC" id="1.13.11.20"/>
    </reaction>
</comment>
<comment type="similarity">
    <text evidence="1 7">Belongs to the cysteine dioxygenase family.</text>
</comment>
<dbReference type="SUPFAM" id="SSF51182">
    <property type="entry name" value="RmlC-like cupins"/>
    <property type="match status" value="1"/>
</dbReference>
<keyword evidence="5 7" id="KW-0560">Oxidoreductase</keyword>
<dbReference type="Pfam" id="PF05995">
    <property type="entry name" value="CDO_I"/>
    <property type="match status" value="1"/>
</dbReference>
<evidence type="ECO:0000313" key="8">
    <source>
        <dbReference type="EMBL" id="CAK0817506.1"/>
    </source>
</evidence>
<comment type="cofactor">
    <cofactor evidence="7">
        <name>Fe cation</name>
        <dbReference type="ChEBI" id="CHEBI:24875"/>
    </cofactor>
    <text evidence="7">Binds 1 Fe cation per subunit.</text>
</comment>
<organism evidence="8 9">
    <name type="scientific">Prorocentrum cordatum</name>
    <dbReference type="NCBI Taxonomy" id="2364126"/>
    <lineage>
        <taxon>Eukaryota</taxon>
        <taxon>Sar</taxon>
        <taxon>Alveolata</taxon>
        <taxon>Dinophyceae</taxon>
        <taxon>Prorocentrales</taxon>
        <taxon>Prorocentraceae</taxon>
        <taxon>Prorocentrum</taxon>
    </lineage>
</organism>
<dbReference type="PANTHER" id="PTHR12918">
    <property type="entry name" value="CYSTEINE DIOXYGENASE"/>
    <property type="match status" value="1"/>
</dbReference>
<dbReference type="InterPro" id="IPR010300">
    <property type="entry name" value="CDO_1"/>
</dbReference>
<evidence type="ECO:0000256" key="4">
    <source>
        <dbReference type="ARBA" id="ARBA00022964"/>
    </source>
</evidence>
<protein>
    <recommendedName>
        <fullName evidence="2 7">Cysteine dioxygenase</fullName>
        <ecNumber evidence="2 7">1.13.11.20</ecNumber>
    </recommendedName>
</protein>